<evidence type="ECO:0000313" key="6">
    <source>
        <dbReference type="EMBL" id="CAB5067672.1"/>
    </source>
</evidence>
<evidence type="ECO:0000256" key="1">
    <source>
        <dbReference type="SAM" id="MobiDB-lite"/>
    </source>
</evidence>
<protein>
    <submittedName>
        <fullName evidence="4">Unannotated protein</fullName>
    </submittedName>
</protein>
<feature type="transmembrane region" description="Helical" evidence="2">
    <location>
        <begin position="29"/>
        <end position="53"/>
    </location>
</feature>
<feature type="region of interest" description="Disordered" evidence="1">
    <location>
        <begin position="1"/>
        <end position="25"/>
    </location>
</feature>
<keyword evidence="2" id="KW-0812">Transmembrane</keyword>
<feature type="transmembrane region" description="Helical" evidence="2">
    <location>
        <begin position="65"/>
        <end position="90"/>
    </location>
</feature>
<dbReference type="EMBL" id="CAFAAQ010000248">
    <property type="protein sequence ID" value="CAB4824312.1"/>
    <property type="molecule type" value="Genomic_DNA"/>
</dbReference>
<accession>A0A6J6ZV29</accession>
<dbReference type="EMBL" id="CAFBOG010000154">
    <property type="protein sequence ID" value="CAB4988699.1"/>
    <property type="molecule type" value="Genomic_DNA"/>
</dbReference>
<evidence type="ECO:0000313" key="4">
    <source>
        <dbReference type="EMBL" id="CAB4824312.1"/>
    </source>
</evidence>
<evidence type="ECO:0000313" key="3">
    <source>
        <dbReference type="EMBL" id="CAB4703223.1"/>
    </source>
</evidence>
<keyword evidence="2" id="KW-0472">Membrane</keyword>
<proteinExistence type="predicted"/>
<reference evidence="4" key="1">
    <citation type="submission" date="2020-05" db="EMBL/GenBank/DDBJ databases">
        <authorList>
            <person name="Chiriac C."/>
            <person name="Salcher M."/>
            <person name="Ghai R."/>
            <person name="Kavagutti S V."/>
        </authorList>
    </citation>
    <scope>NUCLEOTIDE SEQUENCE</scope>
</reference>
<evidence type="ECO:0000313" key="5">
    <source>
        <dbReference type="EMBL" id="CAB4988699.1"/>
    </source>
</evidence>
<keyword evidence="2" id="KW-1133">Transmembrane helix</keyword>
<dbReference type="EMBL" id="CAEZXS010000120">
    <property type="protein sequence ID" value="CAB4703223.1"/>
    <property type="molecule type" value="Genomic_DNA"/>
</dbReference>
<dbReference type="AlphaFoldDB" id="A0A6J6ZV29"/>
<sequence>MTQAEAGSEVEPSRPKGSMRQSRQKLRGTTLLSAPLFVLGIMGCSFALALGLWAVWNQGQLGPSLWLPLLLSSALGLGGFIAAGGCFLLISDTEVCDVVGWITVQRIERSEIQTARVRPGPWRWFELELQDGSVRTMLGASPTQYPSRLLTGADDQDIANLELILGEE</sequence>
<gene>
    <name evidence="3" type="ORF">UFOPK2582_01046</name>
    <name evidence="4" type="ORF">UFOPK3046_01914</name>
    <name evidence="5" type="ORF">UFOPK3914_01472</name>
    <name evidence="6" type="ORF">UFOPK4354_01260</name>
</gene>
<name>A0A6J6ZV29_9ZZZZ</name>
<evidence type="ECO:0000256" key="2">
    <source>
        <dbReference type="SAM" id="Phobius"/>
    </source>
</evidence>
<organism evidence="4">
    <name type="scientific">freshwater metagenome</name>
    <dbReference type="NCBI Taxonomy" id="449393"/>
    <lineage>
        <taxon>unclassified sequences</taxon>
        <taxon>metagenomes</taxon>
        <taxon>ecological metagenomes</taxon>
    </lineage>
</organism>
<dbReference type="EMBL" id="CAFBQW010000142">
    <property type="protein sequence ID" value="CAB5067672.1"/>
    <property type="molecule type" value="Genomic_DNA"/>
</dbReference>